<organism evidence="8 9">
    <name type="scientific">Nocardioides humi</name>
    <dbReference type="NCBI Taxonomy" id="449461"/>
    <lineage>
        <taxon>Bacteria</taxon>
        <taxon>Bacillati</taxon>
        <taxon>Actinomycetota</taxon>
        <taxon>Actinomycetes</taxon>
        <taxon>Propionibacteriales</taxon>
        <taxon>Nocardioidaceae</taxon>
        <taxon>Nocardioides</taxon>
    </lineage>
</organism>
<evidence type="ECO:0000313" key="9">
    <source>
        <dbReference type="Proteomes" id="UP001500842"/>
    </source>
</evidence>
<evidence type="ECO:0000313" key="8">
    <source>
        <dbReference type="EMBL" id="GAA1511423.1"/>
    </source>
</evidence>
<keyword evidence="6" id="KW-0812">Transmembrane</keyword>
<dbReference type="PROSITE" id="PS51892">
    <property type="entry name" value="SUBTILASE"/>
    <property type="match status" value="1"/>
</dbReference>
<feature type="transmembrane region" description="Helical" evidence="6">
    <location>
        <begin position="395"/>
        <end position="416"/>
    </location>
</feature>
<proteinExistence type="inferred from homology"/>
<evidence type="ECO:0000256" key="3">
    <source>
        <dbReference type="ARBA" id="ARBA00022801"/>
    </source>
</evidence>
<name>A0ABN2A4U3_9ACTN</name>
<keyword evidence="9" id="KW-1185">Reference proteome</keyword>
<dbReference type="SUPFAM" id="SSF52743">
    <property type="entry name" value="Subtilisin-like"/>
    <property type="match status" value="1"/>
</dbReference>
<dbReference type="RefSeq" id="WP_181410694.1">
    <property type="nucleotide sequence ID" value="NZ_BAAAOR010000012.1"/>
</dbReference>
<keyword evidence="6" id="KW-0472">Membrane</keyword>
<dbReference type="Proteomes" id="UP001500842">
    <property type="component" value="Unassembled WGS sequence"/>
</dbReference>
<evidence type="ECO:0000256" key="1">
    <source>
        <dbReference type="ARBA" id="ARBA00011073"/>
    </source>
</evidence>
<evidence type="ECO:0000256" key="5">
    <source>
        <dbReference type="PROSITE-ProRule" id="PRU01240"/>
    </source>
</evidence>
<keyword evidence="2" id="KW-0645">Protease</keyword>
<dbReference type="InterPro" id="IPR036852">
    <property type="entry name" value="Peptidase_S8/S53_dom_sf"/>
</dbReference>
<feature type="domain" description="Peptidase S8/S53" evidence="7">
    <location>
        <begin position="106"/>
        <end position="352"/>
    </location>
</feature>
<evidence type="ECO:0000256" key="6">
    <source>
        <dbReference type="SAM" id="Phobius"/>
    </source>
</evidence>
<dbReference type="PANTHER" id="PTHR43806">
    <property type="entry name" value="PEPTIDASE S8"/>
    <property type="match status" value="1"/>
</dbReference>
<evidence type="ECO:0000256" key="2">
    <source>
        <dbReference type="ARBA" id="ARBA00022670"/>
    </source>
</evidence>
<evidence type="ECO:0000259" key="7">
    <source>
        <dbReference type="Pfam" id="PF00082"/>
    </source>
</evidence>
<dbReference type="Pfam" id="PF00082">
    <property type="entry name" value="Peptidase_S8"/>
    <property type="match status" value="1"/>
</dbReference>
<dbReference type="InterPro" id="IPR000209">
    <property type="entry name" value="Peptidase_S8/S53_dom"/>
</dbReference>
<dbReference type="PANTHER" id="PTHR43806:SF11">
    <property type="entry name" value="CEREVISIN-RELATED"/>
    <property type="match status" value="1"/>
</dbReference>
<reference evidence="8 9" key="1">
    <citation type="journal article" date="2019" name="Int. J. Syst. Evol. Microbiol.">
        <title>The Global Catalogue of Microorganisms (GCM) 10K type strain sequencing project: providing services to taxonomists for standard genome sequencing and annotation.</title>
        <authorList>
            <consortium name="The Broad Institute Genomics Platform"/>
            <consortium name="The Broad Institute Genome Sequencing Center for Infectious Disease"/>
            <person name="Wu L."/>
            <person name="Ma J."/>
        </authorList>
    </citation>
    <scope>NUCLEOTIDE SEQUENCE [LARGE SCALE GENOMIC DNA]</scope>
    <source>
        <strain evidence="8 9">JCM 14942</strain>
    </source>
</reference>
<comment type="caution">
    <text evidence="5">Lacks conserved residue(s) required for the propagation of feature annotation.</text>
</comment>
<dbReference type="Gene3D" id="3.40.50.200">
    <property type="entry name" value="Peptidase S8/S53 domain"/>
    <property type="match status" value="1"/>
</dbReference>
<dbReference type="EMBL" id="BAAAOR010000012">
    <property type="protein sequence ID" value="GAA1511423.1"/>
    <property type="molecule type" value="Genomic_DNA"/>
</dbReference>
<evidence type="ECO:0000256" key="4">
    <source>
        <dbReference type="ARBA" id="ARBA00022825"/>
    </source>
</evidence>
<keyword evidence="6" id="KW-1133">Transmembrane helix</keyword>
<comment type="similarity">
    <text evidence="1 5">Belongs to the peptidase S8 family.</text>
</comment>
<sequence>MRLGRHALGGHALSPRLPAIAAAVLLGTTGIPVAAPVAAAVREPAEGPGCLQVTATATDQRTVKGDNTANEILHVAQAQRLARKTGTAPGKGVTVVVVDSGTGGYDGTAPVDLPSGHGFAVAGIVAGPDQREPTRVPVGIAPRATVVDGRFYDTPERTQDGQVVPMAANLATKLGELATARAGGALGGRVVVVVPAQVPHSPELEEQVDRLVASGVLLVAAAGDRPRSDGAFPDGFQGEAKKGEDTADLVWPAAHPKAIAVGVSTPGTRGDVLRSSAIDLSAPGAGAVSKALNGGWCVVDGASTAWAAAQVAGVAALVWSVHRDEDADQLRTRLEQTASGNGGPSSPITGYGVVQPVEAIQRQVAEMGAERKDQVEPARPPRAQADVLAGARHDAIWWGLGGGAALVVLLLLRPLLARRR</sequence>
<gene>
    <name evidence="8" type="ORF">GCM10009788_14760</name>
</gene>
<accession>A0ABN2A4U3</accession>
<keyword evidence="3" id="KW-0378">Hydrolase</keyword>
<dbReference type="InterPro" id="IPR015500">
    <property type="entry name" value="Peptidase_S8_subtilisin-rel"/>
</dbReference>
<dbReference type="PRINTS" id="PR00723">
    <property type="entry name" value="SUBTILISIN"/>
</dbReference>
<dbReference type="InterPro" id="IPR050131">
    <property type="entry name" value="Peptidase_S8_subtilisin-like"/>
</dbReference>
<comment type="caution">
    <text evidence="8">The sequence shown here is derived from an EMBL/GenBank/DDBJ whole genome shotgun (WGS) entry which is preliminary data.</text>
</comment>
<keyword evidence="4" id="KW-0720">Serine protease</keyword>
<protein>
    <recommendedName>
        <fullName evidence="7">Peptidase S8/S53 domain-containing protein</fullName>
    </recommendedName>
</protein>